<dbReference type="GO" id="GO:0001682">
    <property type="term" value="P:tRNA 5'-leader removal"/>
    <property type="evidence" value="ECO:0007669"/>
    <property type="project" value="UniProtKB-UniRule"/>
</dbReference>
<dbReference type="GO" id="GO:0030677">
    <property type="term" value="C:ribonuclease P complex"/>
    <property type="evidence" value="ECO:0007669"/>
    <property type="project" value="TreeGrafter"/>
</dbReference>
<comment type="catalytic activity">
    <reaction evidence="7">
        <text>Endonucleolytic cleavage of RNA, removing 5'-extranucleotides from tRNA precursor.</text>
        <dbReference type="EC" id="3.1.26.5"/>
    </reaction>
</comment>
<dbReference type="GO" id="GO:0000049">
    <property type="term" value="F:tRNA binding"/>
    <property type="evidence" value="ECO:0007669"/>
    <property type="project" value="UniProtKB-UniRule"/>
</dbReference>
<keyword evidence="6 7" id="KW-0694">RNA-binding</keyword>
<dbReference type="InterPro" id="IPR000100">
    <property type="entry name" value="RNase_P"/>
</dbReference>
<keyword evidence="3 7" id="KW-0540">Nuclease</keyword>
<proteinExistence type="inferred from homology"/>
<comment type="function">
    <text evidence="1 7">RNaseP catalyzes the removal of the 5'-leader sequence from pre-tRNA to produce the mature 5'-terminus. It can also cleave other RNA substrates such as 4.5S RNA. The protein component plays an auxiliary but essential role in vivo by binding to the 5'-leader sequence and broadening the substrate specificity of the ribozyme.</text>
</comment>
<name>Q6SHP8_9BACT</name>
<dbReference type="InterPro" id="IPR020568">
    <property type="entry name" value="Ribosomal_Su5_D2-typ_SF"/>
</dbReference>
<dbReference type="InterPro" id="IPR020539">
    <property type="entry name" value="RNase_P_CS"/>
</dbReference>
<dbReference type="NCBIfam" id="TIGR00188">
    <property type="entry name" value="rnpA"/>
    <property type="match status" value="1"/>
</dbReference>
<comment type="subunit">
    <text evidence="7">Consists of a catalytic RNA component (M1 or rnpB) and a protein subunit.</text>
</comment>
<dbReference type="EC" id="3.1.26.5" evidence="7 8"/>
<dbReference type="PROSITE" id="PS00648">
    <property type="entry name" value="RIBONUCLEASE_P"/>
    <property type="match status" value="1"/>
</dbReference>
<keyword evidence="2 7" id="KW-0819">tRNA processing</keyword>
<evidence type="ECO:0000256" key="7">
    <source>
        <dbReference type="HAMAP-Rule" id="MF_00227"/>
    </source>
</evidence>
<dbReference type="SUPFAM" id="SSF54211">
    <property type="entry name" value="Ribosomal protein S5 domain 2-like"/>
    <property type="match status" value="1"/>
</dbReference>
<organism evidence="9">
    <name type="scientific">uncultured marine bacterium 313</name>
    <dbReference type="NCBI Taxonomy" id="257386"/>
    <lineage>
        <taxon>Bacteria</taxon>
        <taxon>environmental samples</taxon>
    </lineage>
</organism>
<dbReference type="PANTHER" id="PTHR33992">
    <property type="entry name" value="RIBONUCLEASE P PROTEIN COMPONENT"/>
    <property type="match status" value="1"/>
</dbReference>
<dbReference type="PANTHER" id="PTHR33992:SF1">
    <property type="entry name" value="RIBONUCLEASE P PROTEIN COMPONENT"/>
    <property type="match status" value="1"/>
</dbReference>
<reference evidence="9" key="1">
    <citation type="submission" date="2003-11" db="EMBL/GenBank/DDBJ databases">
        <authorList>
            <person name="Heidelberg J.F."/>
            <person name="Eisen J.A."/>
            <person name="Nelson W.C."/>
            <person name="DeLong E.F."/>
        </authorList>
    </citation>
    <scope>NUCLEOTIDE SEQUENCE</scope>
</reference>
<sequence length="121" mass="14479">MIKFKSLNRSKQFIRILKKKRLNAKYFSIYFEKNLSNVKKNDKKILNISFVIKKNVGNAVIRNKIKRKLKSAVQKVLKEKQPIDLNYTYVIFGRNSVYKDKFQLIFDEVNDMFKRIKQIAS</sequence>
<gene>
    <name evidence="7 9" type="primary">rnpA</name>
    <name evidence="9" type="ORF">MBMO_EBAC750-11E01.16</name>
</gene>
<dbReference type="HAMAP" id="MF_00227">
    <property type="entry name" value="RNase_P"/>
    <property type="match status" value="1"/>
</dbReference>
<reference evidence="9" key="2">
    <citation type="submission" date="2003-12" db="EMBL/GenBank/DDBJ databases">
        <title>Monterey Bay Coastal Ocean Microbial Observatory environmental clone sequencing.</title>
        <authorList>
            <person name="DeLong E.F."/>
        </authorList>
    </citation>
    <scope>NUCLEOTIDE SEQUENCE</scope>
</reference>
<evidence type="ECO:0000256" key="1">
    <source>
        <dbReference type="ARBA" id="ARBA00002663"/>
    </source>
</evidence>
<protein>
    <recommendedName>
        <fullName evidence="7 8">Ribonuclease P protein component</fullName>
        <shortName evidence="7">RNase P protein</shortName>
        <shortName evidence="7">RNaseP protein</shortName>
        <ecNumber evidence="7 8">3.1.26.5</ecNumber>
    </recommendedName>
    <alternativeName>
        <fullName evidence="7">Protein C5</fullName>
    </alternativeName>
</protein>
<evidence type="ECO:0000256" key="3">
    <source>
        <dbReference type="ARBA" id="ARBA00022722"/>
    </source>
</evidence>
<dbReference type="Pfam" id="PF00825">
    <property type="entry name" value="Ribonuclease_P"/>
    <property type="match status" value="1"/>
</dbReference>
<dbReference type="EMBL" id="AY458633">
    <property type="protein sequence ID" value="AAR37573.1"/>
    <property type="molecule type" value="Genomic_DNA"/>
</dbReference>
<evidence type="ECO:0000313" key="9">
    <source>
        <dbReference type="EMBL" id="AAR37573.1"/>
    </source>
</evidence>
<evidence type="ECO:0000256" key="5">
    <source>
        <dbReference type="ARBA" id="ARBA00022801"/>
    </source>
</evidence>
<evidence type="ECO:0000256" key="6">
    <source>
        <dbReference type="ARBA" id="ARBA00022884"/>
    </source>
</evidence>
<comment type="similarity">
    <text evidence="7">Belongs to the RnpA family.</text>
</comment>
<evidence type="ECO:0000256" key="4">
    <source>
        <dbReference type="ARBA" id="ARBA00022759"/>
    </source>
</evidence>
<dbReference type="InterPro" id="IPR014721">
    <property type="entry name" value="Ribsml_uS5_D2-typ_fold_subgr"/>
</dbReference>
<accession>Q6SHP8</accession>
<dbReference type="AlphaFoldDB" id="Q6SHP8"/>
<dbReference type="Gene3D" id="3.30.230.10">
    <property type="match status" value="1"/>
</dbReference>
<keyword evidence="5 7" id="KW-0378">Hydrolase</keyword>
<keyword evidence="4 7" id="KW-0255">Endonuclease</keyword>
<dbReference type="GO" id="GO:0004526">
    <property type="term" value="F:ribonuclease P activity"/>
    <property type="evidence" value="ECO:0007669"/>
    <property type="project" value="UniProtKB-UniRule"/>
</dbReference>
<evidence type="ECO:0000256" key="8">
    <source>
        <dbReference type="NCBIfam" id="TIGR00188"/>
    </source>
</evidence>
<dbReference type="GO" id="GO:0042781">
    <property type="term" value="F:3'-tRNA processing endoribonuclease activity"/>
    <property type="evidence" value="ECO:0007669"/>
    <property type="project" value="TreeGrafter"/>
</dbReference>
<evidence type="ECO:0000256" key="2">
    <source>
        <dbReference type="ARBA" id="ARBA00022694"/>
    </source>
</evidence>